<dbReference type="SUPFAM" id="SSF52540">
    <property type="entry name" value="P-loop containing nucleoside triphosphate hydrolases"/>
    <property type="match status" value="1"/>
</dbReference>
<proteinExistence type="predicted"/>
<dbReference type="AlphaFoldDB" id="A0A923LCQ1"/>
<gene>
    <name evidence="3" type="ORF">H8S44_10025</name>
</gene>
<dbReference type="GO" id="GO:0005524">
    <property type="term" value="F:ATP binding"/>
    <property type="evidence" value="ECO:0007669"/>
    <property type="project" value="InterPro"/>
</dbReference>
<dbReference type="InterPro" id="IPR025158">
    <property type="entry name" value="Mg_chelat-rel_C"/>
</dbReference>
<dbReference type="NCBIfam" id="TIGR00368">
    <property type="entry name" value="YifB family Mg chelatase-like AAA ATPase"/>
    <property type="match status" value="1"/>
</dbReference>
<dbReference type="Gene3D" id="3.40.50.300">
    <property type="entry name" value="P-loop containing nucleotide triphosphate hydrolases"/>
    <property type="match status" value="1"/>
</dbReference>
<dbReference type="PANTHER" id="PTHR32039">
    <property type="entry name" value="MAGNESIUM-CHELATASE SUBUNIT CHLI"/>
    <property type="match status" value="1"/>
</dbReference>
<sequence>MFCKVLSAGLGGMDAYPVRVEADVSEGMPGFQMVGYLASEVREAADRVRTALRNNGCPLPPKRITVNLAPAAVKKAGSRYDLAVAAAVLGATERIPTEGLARLMIAGELSLSGQVLGISGVLPLVEMAKRKGIRRCIVPTVNAGEGAVLDQIEVIGVADLQELMEILRHPEKARVTWVDREKLWREKRSMSAEGADDFSQIHGQAAVRRAAEVAAAGMHNFLMIGPSGSGKTMIARRIPGILPSLSLEECLELTRIYSVAGLLPEKQALLTERPFRAPHHTTTAEALAGGGKIPKPGQISLSSGGILFLDELPEFRRTALEILRQPLEEQKVCISRTAGTYTFPADFMLVAAMNPCACGYFPDRNRCRCTPREILRYLEKISQPLLDRIDICVEVPKLSCRELQGRGSSESSENIRKRVEAARQMQKERCEKKGMADCVNARLGFGDMERYCVLEEKERKLLEDAYERLKLSARGYHRTIRVARTIADLEQSERIREPHILEALGYRPPNRNDWMREV</sequence>
<dbReference type="Pfam" id="PF13335">
    <property type="entry name" value="Mg_chelatase_C"/>
    <property type="match status" value="1"/>
</dbReference>
<dbReference type="Pfam" id="PF01078">
    <property type="entry name" value="Mg_chelatase"/>
    <property type="match status" value="1"/>
</dbReference>
<dbReference type="InterPro" id="IPR045006">
    <property type="entry name" value="CHLI-like"/>
</dbReference>
<dbReference type="SUPFAM" id="SSF54211">
    <property type="entry name" value="Ribosomal protein S5 domain 2-like"/>
    <property type="match status" value="1"/>
</dbReference>
<dbReference type="InterPro" id="IPR020568">
    <property type="entry name" value="Ribosomal_Su5_D2-typ_SF"/>
</dbReference>
<dbReference type="InterPro" id="IPR004482">
    <property type="entry name" value="Mg_chelat-rel"/>
</dbReference>
<dbReference type="Pfam" id="PF13541">
    <property type="entry name" value="ChlI"/>
    <property type="match status" value="1"/>
</dbReference>
<feature type="domain" description="Mg chelatase-related protein C-terminal" evidence="2">
    <location>
        <begin position="410"/>
        <end position="507"/>
    </location>
</feature>
<reference evidence="3" key="1">
    <citation type="submission" date="2020-08" db="EMBL/GenBank/DDBJ databases">
        <title>Genome public.</title>
        <authorList>
            <person name="Liu C."/>
            <person name="Sun Q."/>
        </authorList>
    </citation>
    <scope>NUCLEOTIDE SEQUENCE</scope>
    <source>
        <strain evidence="3">NSJ-68</strain>
    </source>
</reference>
<comment type="caution">
    <text evidence="3">The sequence shown here is derived from an EMBL/GenBank/DDBJ whole genome shotgun (WGS) entry which is preliminary data.</text>
</comment>
<dbReference type="InterPro" id="IPR025943">
    <property type="entry name" value="Sigma_54_int_dom_ATP-bd_2"/>
</dbReference>
<name>A0A923LCQ1_9FIRM</name>
<keyword evidence="4" id="KW-1185">Reference proteome</keyword>
<protein>
    <submittedName>
        <fullName evidence="3">YifB family Mg chelatase-like AAA ATPase</fullName>
    </submittedName>
</protein>
<feature type="domain" description="Magnesium chelatase ChlI-like catalytic" evidence="1">
    <location>
        <begin position="197"/>
        <end position="401"/>
    </location>
</feature>
<organism evidence="3 4">
    <name type="scientific">Anaerosacchariphilus hominis</name>
    <dbReference type="NCBI Taxonomy" id="2763017"/>
    <lineage>
        <taxon>Bacteria</taxon>
        <taxon>Bacillati</taxon>
        <taxon>Bacillota</taxon>
        <taxon>Clostridia</taxon>
        <taxon>Lachnospirales</taxon>
        <taxon>Lachnospiraceae</taxon>
        <taxon>Anaerosacchariphilus</taxon>
    </lineage>
</organism>
<evidence type="ECO:0000313" key="4">
    <source>
        <dbReference type="Proteomes" id="UP000649345"/>
    </source>
</evidence>
<dbReference type="PROSITE" id="PS00676">
    <property type="entry name" value="SIGMA54_INTERACT_2"/>
    <property type="match status" value="1"/>
</dbReference>
<dbReference type="EMBL" id="JACOOR010000005">
    <property type="protein sequence ID" value="MBC5660109.1"/>
    <property type="molecule type" value="Genomic_DNA"/>
</dbReference>
<dbReference type="InterPro" id="IPR027417">
    <property type="entry name" value="P-loop_NTPase"/>
</dbReference>
<evidence type="ECO:0000259" key="1">
    <source>
        <dbReference type="Pfam" id="PF01078"/>
    </source>
</evidence>
<dbReference type="Proteomes" id="UP000649345">
    <property type="component" value="Unassembled WGS sequence"/>
</dbReference>
<dbReference type="InterPro" id="IPR000523">
    <property type="entry name" value="Mg_chelatse_chII-like_cat_dom"/>
</dbReference>
<dbReference type="InterPro" id="IPR014721">
    <property type="entry name" value="Ribsml_uS5_D2-typ_fold_subgr"/>
</dbReference>
<dbReference type="Gene3D" id="3.30.230.10">
    <property type="match status" value="1"/>
</dbReference>
<evidence type="ECO:0000313" key="3">
    <source>
        <dbReference type="EMBL" id="MBC5660109.1"/>
    </source>
</evidence>
<accession>A0A923LCQ1</accession>
<evidence type="ECO:0000259" key="2">
    <source>
        <dbReference type="Pfam" id="PF13335"/>
    </source>
</evidence>
<dbReference type="PANTHER" id="PTHR32039:SF7">
    <property type="entry name" value="COMPETENCE PROTEIN COMM"/>
    <property type="match status" value="1"/>
</dbReference>
<dbReference type="RefSeq" id="WP_186873555.1">
    <property type="nucleotide sequence ID" value="NZ_JACOOR010000005.1"/>
</dbReference>